<organism evidence="4 6">
    <name type="scientific">Rotaria sordida</name>
    <dbReference type="NCBI Taxonomy" id="392033"/>
    <lineage>
        <taxon>Eukaryota</taxon>
        <taxon>Metazoa</taxon>
        <taxon>Spiralia</taxon>
        <taxon>Gnathifera</taxon>
        <taxon>Rotifera</taxon>
        <taxon>Eurotatoria</taxon>
        <taxon>Bdelloidea</taxon>
        <taxon>Philodinida</taxon>
        <taxon>Philodinidae</taxon>
        <taxon>Rotaria</taxon>
    </lineage>
</organism>
<dbReference type="SMART" id="SM00028">
    <property type="entry name" value="TPR"/>
    <property type="match status" value="2"/>
</dbReference>
<dbReference type="EMBL" id="CAJOAX010006395">
    <property type="protein sequence ID" value="CAF3979354.1"/>
    <property type="molecule type" value="Genomic_DNA"/>
</dbReference>
<evidence type="ECO:0000313" key="6">
    <source>
        <dbReference type="Proteomes" id="UP000663874"/>
    </source>
</evidence>
<dbReference type="EMBL" id="CAJOBE010003974">
    <property type="protein sequence ID" value="CAF3910098.1"/>
    <property type="molecule type" value="Genomic_DNA"/>
</dbReference>
<feature type="repeat" description="TPR" evidence="3">
    <location>
        <begin position="112"/>
        <end position="145"/>
    </location>
</feature>
<dbReference type="Pfam" id="PF08238">
    <property type="entry name" value="Sel1"/>
    <property type="match status" value="4"/>
</dbReference>
<dbReference type="Pfam" id="PF13181">
    <property type="entry name" value="TPR_8"/>
    <property type="match status" value="1"/>
</dbReference>
<sequence>MKDDIEFKSTEVNAVDLENTKEAARLKELGNAAFNENKMSEAIQYFTKAIVISNLPSRDLAILYSNRSAAHLGLYEQRKNEKRIFFGKETNDERYQSLLDAKQSRNLWPTWPKAHFRIGKSYSSLNEHEKAINSFERALAFAPSDRAIKDALDDSRTILQRQLRQEHLDPLENPTTMNDFYQQMSKRTGMSVEQARLVTQQILENHDSAEAHVLRGHQYFCGDTGVQQNYELAARWYTKAAQQGNAEGLYHLALVTDQGLGVSKDRRLAVDLLEQAALKSPNHSLHQNKPNPGVAEAEHALGMFYYDGVVVTKNVQTAAYWFRCGMDHGCSLSASNLGIMLMNGEGLEQDLEQAIQTVSHH</sequence>
<dbReference type="InterPro" id="IPR047150">
    <property type="entry name" value="SGT"/>
</dbReference>
<evidence type="ECO:0000313" key="4">
    <source>
        <dbReference type="EMBL" id="CAF3910098.1"/>
    </source>
</evidence>
<comment type="caution">
    <text evidence="4">The sequence shown here is derived from an EMBL/GenBank/DDBJ whole genome shotgun (WGS) entry which is preliminary data.</text>
</comment>
<reference evidence="4" key="1">
    <citation type="submission" date="2021-02" db="EMBL/GenBank/DDBJ databases">
        <authorList>
            <person name="Nowell W R."/>
        </authorList>
    </citation>
    <scope>NUCLEOTIDE SEQUENCE</scope>
</reference>
<dbReference type="PROSITE" id="PS50293">
    <property type="entry name" value="TPR_REGION"/>
    <property type="match status" value="1"/>
</dbReference>
<dbReference type="Pfam" id="PF00515">
    <property type="entry name" value="TPR_1"/>
    <property type="match status" value="1"/>
</dbReference>
<dbReference type="PANTHER" id="PTHR45831:SF2">
    <property type="entry name" value="LD24721P"/>
    <property type="match status" value="1"/>
</dbReference>
<dbReference type="InterPro" id="IPR011990">
    <property type="entry name" value="TPR-like_helical_dom_sf"/>
</dbReference>
<gene>
    <name evidence="4" type="ORF">FNK824_LOCUS21047</name>
    <name evidence="5" type="ORF">OTI717_LOCUS27865</name>
</gene>
<dbReference type="SUPFAM" id="SSF81901">
    <property type="entry name" value="HCP-like"/>
    <property type="match status" value="1"/>
</dbReference>
<dbReference type="Gene3D" id="1.25.40.10">
    <property type="entry name" value="Tetratricopeptide repeat domain"/>
    <property type="match status" value="2"/>
</dbReference>
<dbReference type="SUPFAM" id="SSF48452">
    <property type="entry name" value="TPR-like"/>
    <property type="match status" value="1"/>
</dbReference>
<dbReference type="GO" id="GO:0072380">
    <property type="term" value="C:TRC complex"/>
    <property type="evidence" value="ECO:0007669"/>
    <property type="project" value="TreeGrafter"/>
</dbReference>
<evidence type="ECO:0000256" key="2">
    <source>
        <dbReference type="ARBA" id="ARBA00022803"/>
    </source>
</evidence>
<name>A0A819IAZ6_9BILA</name>
<dbReference type="GO" id="GO:0006620">
    <property type="term" value="P:post-translational protein targeting to endoplasmic reticulum membrane"/>
    <property type="evidence" value="ECO:0007669"/>
    <property type="project" value="TreeGrafter"/>
</dbReference>
<evidence type="ECO:0000256" key="3">
    <source>
        <dbReference type="PROSITE-ProRule" id="PRU00339"/>
    </source>
</evidence>
<protein>
    <submittedName>
        <fullName evidence="4">Uncharacterized protein</fullName>
    </submittedName>
</protein>
<keyword evidence="1" id="KW-0677">Repeat</keyword>
<evidence type="ECO:0000313" key="5">
    <source>
        <dbReference type="EMBL" id="CAF3979354.1"/>
    </source>
</evidence>
<dbReference type="InterPro" id="IPR019734">
    <property type="entry name" value="TPR_rpt"/>
</dbReference>
<dbReference type="Proteomes" id="UP000663823">
    <property type="component" value="Unassembled WGS sequence"/>
</dbReference>
<accession>A0A819IAZ6</accession>
<dbReference type="GO" id="GO:0016020">
    <property type="term" value="C:membrane"/>
    <property type="evidence" value="ECO:0007669"/>
    <property type="project" value="TreeGrafter"/>
</dbReference>
<dbReference type="AlphaFoldDB" id="A0A819IAZ6"/>
<dbReference type="InterPro" id="IPR006597">
    <property type="entry name" value="Sel1-like"/>
</dbReference>
<evidence type="ECO:0000256" key="1">
    <source>
        <dbReference type="ARBA" id="ARBA00022737"/>
    </source>
</evidence>
<keyword evidence="2 3" id="KW-0802">TPR repeat</keyword>
<dbReference type="PROSITE" id="PS50005">
    <property type="entry name" value="TPR"/>
    <property type="match status" value="1"/>
</dbReference>
<dbReference type="Proteomes" id="UP000663874">
    <property type="component" value="Unassembled WGS sequence"/>
</dbReference>
<proteinExistence type="predicted"/>
<dbReference type="PANTHER" id="PTHR45831">
    <property type="entry name" value="LD24721P"/>
    <property type="match status" value="1"/>
</dbReference>
<dbReference type="GO" id="GO:0060090">
    <property type="term" value="F:molecular adaptor activity"/>
    <property type="evidence" value="ECO:0007669"/>
    <property type="project" value="TreeGrafter"/>
</dbReference>
<dbReference type="SMART" id="SM00671">
    <property type="entry name" value="SEL1"/>
    <property type="match status" value="4"/>
</dbReference>